<dbReference type="Proteomes" id="UP000534783">
    <property type="component" value="Unassembled WGS sequence"/>
</dbReference>
<comment type="caution">
    <text evidence="4">The sequence shown here is derived from an EMBL/GenBank/DDBJ whole genome shotgun (WGS) entry which is preliminary data.</text>
</comment>
<dbReference type="InterPro" id="IPR008258">
    <property type="entry name" value="Transglycosylase_SLT_dom_1"/>
</dbReference>
<evidence type="ECO:0000313" key="5">
    <source>
        <dbReference type="Proteomes" id="UP000534783"/>
    </source>
</evidence>
<dbReference type="AlphaFoldDB" id="A0A7X6DMF3"/>
<dbReference type="Gene3D" id="1.10.530.10">
    <property type="match status" value="1"/>
</dbReference>
<sequence length="274" mass="31109">MSAAERSHLNCSFKTVSDLQKKRSVVGMIGADPMSVKQRYRRYWILTGTLGFFLFHPFSSDVSLSDPHNMPLHLPADPVPHEGSAKQGSPHSEGGHFRKEKKIFEILSGFETGLDKHQEKKLASFIHQESRRYGFDPELIVAVISTESSFYNWAISPKGAVGLMQLIPTTGKEVAERNDIVWHGKDLLFDPFLNIRLGIHYLWMLYLKFGDIHIALTAYNYGPGKVVRWLKAGQKIPTNYSEKVLDYYQKFLNLGGSGKNVPEKDRPVQMARRS</sequence>
<evidence type="ECO:0000259" key="3">
    <source>
        <dbReference type="Pfam" id="PF01464"/>
    </source>
</evidence>
<gene>
    <name evidence="4" type="ORF">MNODULE_04105</name>
</gene>
<organism evidence="4 5">
    <name type="scientific">Candidatus Manganitrophus noduliformans</name>
    <dbReference type="NCBI Taxonomy" id="2606439"/>
    <lineage>
        <taxon>Bacteria</taxon>
        <taxon>Pseudomonadati</taxon>
        <taxon>Nitrospirota</taxon>
        <taxon>Nitrospiria</taxon>
        <taxon>Candidatus Troglogloeales</taxon>
        <taxon>Candidatus Manganitrophaceae</taxon>
        <taxon>Candidatus Manganitrophus</taxon>
    </lineage>
</organism>
<evidence type="ECO:0000256" key="1">
    <source>
        <dbReference type="ARBA" id="ARBA00007734"/>
    </source>
</evidence>
<dbReference type="EMBL" id="VTOW01000001">
    <property type="protein sequence ID" value="NKE69927.1"/>
    <property type="molecule type" value="Genomic_DNA"/>
</dbReference>
<dbReference type="CDD" id="cd16896">
    <property type="entry name" value="LT_Slt70-like"/>
    <property type="match status" value="1"/>
</dbReference>
<proteinExistence type="inferred from homology"/>
<keyword evidence="5" id="KW-1185">Reference proteome</keyword>
<comment type="similarity">
    <text evidence="1">Belongs to the transglycosylase Slt family.</text>
</comment>
<feature type="region of interest" description="Disordered" evidence="2">
    <location>
        <begin position="73"/>
        <end position="95"/>
    </location>
</feature>
<dbReference type="PANTHER" id="PTHR37423">
    <property type="entry name" value="SOLUBLE LYTIC MUREIN TRANSGLYCOSYLASE-RELATED"/>
    <property type="match status" value="1"/>
</dbReference>
<feature type="domain" description="Transglycosylase SLT" evidence="3">
    <location>
        <begin position="126"/>
        <end position="235"/>
    </location>
</feature>
<dbReference type="SUPFAM" id="SSF53955">
    <property type="entry name" value="Lysozyme-like"/>
    <property type="match status" value="1"/>
</dbReference>
<dbReference type="PANTHER" id="PTHR37423:SF2">
    <property type="entry name" value="MEMBRANE-BOUND LYTIC MUREIN TRANSGLYCOSYLASE C"/>
    <property type="match status" value="1"/>
</dbReference>
<dbReference type="InterPro" id="IPR023346">
    <property type="entry name" value="Lysozyme-like_dom_sf"/>
</dbReference>
<reference evidence="4 5" key="1">
    <citation type="journal article" date="2020" name="Nature">
        <title>Bacterial chemolithoautotrophy via manganese oxidation.</title>
        <authorList>
            <person name="Yu H."/>
            <person name="Leadbetter J.R."/>
        </authorList>
    </citation>
    <scope>NUCLEOTIDE SEQUENCE [LARGE SCALE GENOMIC DNA]</scope>
    <source>
        <strain evidence="4 5">Mn-1</strain>
    </source>
</reference>
<name>A0A7X6DMF3_9BACT</name>
<evidence type="ECO:0000313" key="4">
    <source>
        <dbReference type="EMBL" id="NKE69927.1"/>
    </source>
</evidence>
<evidence type="ECO:0000256" key="2">
    <source>
        <dbReference type="SAM" id="MobiDB-lite"/>
    </source>
</evidence>
<protein>
    <submittedName>
        <fullName evidence="4">Lytic transglycosylase domain-containing protein</fullName>
    </submittedName>
</protein>
<accession>A0A7X6DMF3</accession>
<dbReference type="Pfam" id="PF01464">
    <property type="entry name" value="SLT"/>
    <property type="match status" value="1"/>
</dbReference>